<feature type="domain" description="4Fe-4S ferredoxin-type" evidence="9">
    <location>
        <begin position="204"/>
        <end position="234"/>
    </location>
</feature>
<comment type="caution">
    <text evidence="10">The sequence shown here is derived from an EMBL/GenBank/DDBJ whole genome shotgun (WGS) entry which is preliminary data.</text>
</comment>
<evidence type="ECO:0000256" key="5">
    <source>
        <dbReference type="ARBA" id="ARBA00022723"/>
    </source>
</evidence>
<dbReference type="GO" id="GO:0046872">
    <property type="term" value="F:metal ion binding"/>
    <property type="evidence" value="ECO:0007669"/>
    <property type="project" value="UniProtKB-KW"/>
</dbReference>
<dbReference type="Proteomes" id="UP000032483">
    <property type="component" value="Unassembled WGS sequence"/>
</dbReference>
<gene>
    <name evidence="11" type="ORF">ASJ35_01095</name>
    <name evidence="10" type="ORF">TQ39_00240</name>
</gene>
<keyword evidence="7" id="KW-0411">Iron-sulfur</keyword>
<proteinExistence type="predicted"/>
<evidence type="ECO:0000259" key="9">
    <source>
        <dbReference type="PROSITE" id="PS51379"/>
    </source>
</evidence>
<comment type="function">
    <text evidence="2">Ferredoxins are iron-sulfur proteins that transfer electrons in a wide variety of metabolic reactions.</text>
</comment>
<dbReference type="Pfam" id="PF12837">
    <property type="entry name" value="Fer4_6"/>
    <property type="match status" value="1"/>
</dbReference>
<reference evidence="10" key="1">
    <citation type="submission" date="2015-02" db="EMBL/GenBank/DDBJ databases">
        <title>A novel member of the family Ruminococcaceae isolated from human feces.</title>
        <authorList>
            <person name="Shkoporov A.N."/>
            <person name="Chaplin A.V."/>
            <person name="Motuzova O.V."/>
            <person name="Kafarskaia L.I."/>
            <person name="Khokhlova E.V."/>
            <person name="Efimov B.A."/>
        </authorList>
    </citation>
    <scope>NUCLEOTIDE SEQUENCE [LARGE SCALE GENOMIC DNA]</scope>
    <source>
        <strain evidence="10">585-1</strain>
    </source>
</reference>
<keyword evidence="6" id="KW-0408">Iron</keyword>
<dbReference type="SUPFAM" id="SSF52218">
    <property type="entry name" value="Flavoproteins"/>
    <property type="match status" value="1"/>
</dbReference>
<sequence length="257" mass="27828">MEIRNVTSIFFSPTGSTRRLVSMLSKTFPSKPREVDITPYTQRGLSMDFGPDDLVLFGVPVYGGRIPSPAVQTLRRMQGSRTPAVLVAAYGNREYDDALLELADIAAANGFIPFAAAALIAEHSIMHSVAAGRPDAQDAKKIEAFGTQLWKKLSTSEALSPVSVKGTRPYKEFGGVPMKPKAGRSCTGCGICAALCPAHAIPANVPSCTDKDACISCMRCIKVCPVHARRLNPVMLRTAESAFYQKHNARREPEFIL</sequence>
<name>A0A0D8J678_9FIRM</name>
<dbReference type="GO" id="GO:0010181">
    <property type="term" value="F:FMN binding"/>
    <property type="evidence" value="ECO:0007669"/>
    <property type="project" value="InterPro"/>
</dbReference>
<evidence type="ECO:0000313" key="11">
    <source>
        <dbReference type="EMBL" id="KUE77909.1"/>
    </source>
</evidence>
<dbReference type="Gene3D" id="3.40.50.360">
    <property type="match status" value="1"/>
</dbReference>
<evidence type="ECO:0000256" key="1">
    <source>
        <dbReference type="ARBA" id="ARBA00001966"/>
    </source>
</evidence>
<feature type="domain" description="Flavodoxin-like" evidence="8">
    <location>
        <begin position="6"/>
        <end position="150"/>
    </location>
</feature>
<dbReference type="GeneID" id="42855065"/>
<evidence type="ECO:0000256" key="3">
    <source>
        <dbReference type="ARBA" id="ARBA00013529"/>
    </source>
</evidence>
<dbReference type="EMBL" id="LMUA01000001">
    <property type="protein sequence ID" value="KUE77909.1"/>
    <property type="molecule type" value="Genomic_DNA"/>
</dbReference>
<evidence type="ECO:0000259" key="8">
    <source>
        <dbReference type="PROSITE" id="PS50902"/>
    </source>
</evidence>
<dbReference type="PROSITE" id="PS51379">
    <property type="entry name" value="4FE4S_FER_2"/>
    <property type="match status" value="2"/>
</dbReference>
<keyword evidence="4" id="KW-0004">4Fe-4S</keyword>
<dbReference type="AlphaFoldDB" id="A0A0D8J678"/>
<accession>A0A0D8J678</accession>
<dbReference type="InterPro" id="IPR017896">
    <property type="entry name" value="4Fe4S_Fe-S-bd"/>
</dbReference>
<reference evidence="11 13" key="2">
    <citation type="submission" date="2015-10" db="EMBL/GenBank/DDBJ databases">
        <title>A novel member of the family Ruminococcaceae isolated from human faeces.</title>
        <authorList>
            <person name="Shkoporov A.N."/>
            <person name="Chaplin A.V."/>
            <person name="Motuzova O.V."/>
            <person name="Kafarskaia L.I."/>
            <person name="Efimov B.A."/>
        </authorList>
    </citation>
    <scope>NUCLEOTIDE SEQUENCE [LARGE SCALE GENOMIC DNA]</scope>
    <source>
        <strain evidence="11 13">668</strain>
    </source>
</reference>
<evidence type="ECO:0000256" key="7">
    <source>
        <dbReference type="ARBA" id="ARBA00023014"/>
    </source>
</evidence>
<dbReference type="InterPro" id="IPR050157">
    <property type="entry name" value="PSI_iron-sulfur_center"/>
</dbReference>
<dbReference type="GO" id="GO:0051539">
    <property type="term" value="F:4 iron, 4 sulfur cluster binding"/>
    <property type="evidence" value="ECO:0007669"/>
    <property type="project" value="UniProtKB-KW"/>
</dbReference>
<feature type="domain" description="4Fe-4S ferredoxin-type" evidence="9">
    <location>
        <begin position="176"/>
        <end position="201"/>
    </location>
</feature>
<dbReference type="InterPro" id="IPR017900">
    <property type="entry name" value="4Fe4S_Fe_S_CS"/>
</dbReference>
<keyword evidence="5" id="KW-0479">Metal-binding</keyword>
<evidence type="ECO:0000313" key="10">
    <source>
        <dbReference type="EMBL" id="KJF41298.1"/>
    </source>
</evidence>
<dbReference type="InterPro" id="IPR029039">
    <property type="entry name" value="Flavoprotein-like_sf"/>
</dbReference>
<dbReference type="GO" id="GO:0016651">
    <property type="term" value="F:oxidoreductase activity, acting on NAD(P)H"/>
    <property type="evidence" value="ECO:0007669"/>
    <property type="project" value="UniProtKB-ARBA"/>
</dbReference>
<protein>
    <recommendedName>
        <fullName evidence="3">Ferredoxin</fullName>
    </recommendedName>
</protein>
<dbReference type="PROSITE" id="PS00198">
    <property type="entry name" value="4FE4S_FER_1"/>
    <property type="match status" value="1"/>
</dbReference>
<dbReference type="PANTHER" id="PTHR24960">
    <property type="entry name" value="PHOTOSYSTEM I IRON-SULFUR CENTER-RELATED"/>
    <property type="match status" value="1"/>
</dbReference>
<evidence type="ECO:0000256" key="4">
    <source>
        <dbReference type="ARBA" id="ARBA00022485"/>
    </source>
</evidence>
<dbReference type="InterPro" id="IPR008254">
    <property type="entry name" value="Flavodoxin/NO_synth"/>
</dbReference>
<dbReference type="EMBL" id="JXXK01000001">
    <property type="protein sequence ID" value="KJF41298.1"/>
    <property type="molecule type" value="Genomic_DNA"/>
</dbReference>
<dbReference type="SUPFAM" id="SSF54862">
    <property type="entry name" value="4Fe-4S ferredoxins"/>
    <property type="match status" value="1"/>
</dbReference>
<dbReference type="Gene3D" id="3.30.70.20">
    <property type="match status" value="1"/>
</dbReference>
<evidence type="ECO:0000256" key="6">
    <source>
        <dbReference type="ARBA" id="ARBA00023004"/>
    </source>
</evidence>
<dbReference type="PROSITE" id="PS50902">
    <property type="entry name" value="FLAVODOXIN_LIKE"/>
    <property type="match status" value="1"/>
</dbReference>
<dbReference type="PANTHER" id="PTHR24960:SF79">
    <property type="entry name" value="PHOTOSYSTEM I IRON-SULFUR CENTER"/>
    <property type="match status" value="1"/>
</dbReference>
<accession>A0A0W7TW04</accession>
<organism evidence="10 12">
    <name type="scientific">Ruthenibacterium lactatiformans</name>
    <dbReference type="NCBI Taxonomy" id="1550024"/>
    <lineage>
        <taxon>Bacteria</taxon>
        <taxon>Bacillati</taxon>
        <taxon>Bacillota</taxon>
        <taxon>Clostridia</taxon>
        <taxon>Eubacteriales</taxon>
        <taxon>Oscillospiraceae</taxon>
        <taxon>Ruthenibacterium</taxon>
    </lineage>
</organism>
<dbReference type="PATRIC" id="fig|1550024.3.peg.51"/>
<comment type="cofactor">
    <cofactor evidence="1">
        <name>[4Fe-4S] cluster</name>
        <dbReference type="ChEBI" id="CHEBI:49883"/>
    </cofactor>
</comment>
<dbReference type="Proteomes" id="UP000053433">
    <property type="component" value="Unassembled WGS sequence"/>
</dbReference>
<evidence type="ECO:0000313" key="13">
    <source>
        <dbReference type="Proteomes" id="UP000053433"/>
    </source>
</evidence>
<dbReference type="RefSeq" id="WP_009325616.1">
    <property type="nucleotide sequence ID" value="NZ_CAOJUJ010000002.1"/>
</dbReference>
<keyword evidence="12" id="KW-1185">Reference proteome</keyword>
<evidence type="ECO:0000313" key="12">
    <source>
        <dbReference type="Proteomes" id="UP000032483"/>
    </source>
</evidence>
<evidence type="ECO:0000256" key="2">
    <source>
        <dbReference type="ARBA" id="ARBA00003532"/>
    </source>
</evidence>